<reference evidence="1 2" key="1">
    <citation type="journal article" date="2015" name="Science">
        <title>Genetic determinants of in vivo fitness and diet responsiveness in multiple human gut Bacteroides.</title>
        <authorList>
            <person name="Wu M."/>
            <person name="McNulty N.P."/>
            <person name="Rodionov D.A."/>
            <person name="Khoroshkin M.S."/>
            <person name="Griffin N.W."/>
            <person name="Cheng J."/>
            <person name="Latreille P."/>
            <person name="Kerstetter R.A."/>
            <person name="Terrapon N."/>
            <person name="Henrissat B."/>
            <person name="Osterman A.L."/>
            <person name="Gordon J.I."/>
        </authorList>
    </citation>
    <scope>NUCLEOTIDE SEQUENCE [LARGE SCALE GENOMIC DNA]</scope>
    <source>
        <strain evidence="1 2">WH2</strain>
    </source>
</reference>
<evidence type="ECO:0000313" key="1">
    <source>
        <dbReference type="EMBL" id="ALJ57288.1"/>
    </source>
</evidence>
<dbReference type="Proteomes" id="UP000061809">
    <property type="component" value="Chromosome"/>
</dbReference>
<dbReference type="PATRIC" id="fig|246787.4.peg.10"/>
<dbReference type="InterPro" id="IPR010982">
    <property type="entry name" value="Lambda_DNA-bd_dom_sf"/>
</dbReference>
<proteinExistence type="predicted"/>
<dbReference type="AlphaFoldDB" id="A0A0P0G5I0"/>
<dbReference type="RefSeq" id="WP_029427998.1">
    <property type="nucleotide sequence ID" value="NZ_CP012801.1"/>
</dbReference>
<dbReference type="EMBL" id="CP012801">
    <property type="protein sequence ID" value="ALJ57288.1"/>
    <property type="molecule type" value="Genomic_DNA"/>
</dbReference>
<name>A0A0P0G5I0_9BACE</name>
<protein>
    <submittedName>
        <fullName evidence="1">Uncharacterized protein</fullName>
    </submittedName>
</protein>
<evidence type="ECO:0000313" key="2">
    <source>
        <dbReference type="Proteomes" id="UP000061809"/>
    </source>
</evidence>
<organism evidence="1 2">
    <name type="scientific">Bacteroides cellulosilyticus</name>
    <dbReference type="NCBI Taxonomy" id="246787"/>
    <lineage>
        <taxon>Bacteria</taxon>
        <taxon>Pseudomonadati</taxon>
        <taxon>Bacteroidota</taxon>
        <taxon>Bacteroidia</taxon>
        <taxon>Bacteroidales</taxon>
        <taxon>Bacteroidaceae</taxon>
        <taxon>Bacteroides</taxon>
    </lineage>
</organism>
<dbReference type="KEGG" id="bcel:BcellWH2_00011"/>
<accession>A0A0P0G5I0</accession>
<dbReference type="GO" id="GO:0003677">
    <property type="term" value="F:DNA binding"/>
    <property type="evidence" value="ECO:0007669"/>
    <property type="project" value="InterPro"/>
</dbReference>
<gene>
    <name evidence="1" type="ORF">BcellWH2_00011</name>
</gene>
<dbReference type="SUPFAM" id="SSF47413">
    <property type="entry name" value="lambda repressor-like DNA-binding domains"/>
    <property type="match status" value="1"/>
</dbReference>
<sequence>MEKEFINGYRRMGIDIEPLEDGTVKVTQARLINGYILNQKQLIERGKELYPDAKIIPVAYSLNVDDITIEWIESKMQEFGIKRNDLIKQLAIDRSSLSLIMSGKRELSKPMRATFFYYFLTYELNRDFREHLDSL</sequence>